<dbReference type="EMBL" id="CAJFDH010000003">
    <property type="protein sequence ID" value="CAD5215162.1"/>
    <property type="molecule type" value="Genomic_DNA"/>
</dbReference>
<keyword evidence="6" id="KW-0949">S-adenosyl-L-methionine</keyword>
<name>A0A811KI47_9BILA</name>
<dbReference type="GO" id="GO:0032259">
    <property type="term" value="P:methylation"/>
    <property type="evidence" value="ECO:0007669"/>
    <property type="project" value="UniProtKB-KW"/>
</dbReference>
<comment type="subcellular location">
    <subcellularLocation>
        <location evidence="2">Chromosome</location>
    </subcellularLocation>
    <subcellularLocation>
        <location evidence="1">Nucleus</location>
    </subcellularLocation>
</comment>
<sequence length="2502" mass="282683">MESICILGANSFLGQHLYPQIVGSCSRLNLWTFGEKFQHRLEVNRNSEPDHVSFYYGVETLGQAIAGCDVVYNLHEFIDFSNKPDERNLYEHNVKFVKDVINVSKANGVKLIVHQSSSFVQCSGRWPNVGNREKCAKNMPDNPYPSYSRTKTSAEELLQSCIGIKTLAARIGYVYGEGDEQGIICDYIRMREKLGCNVVIGDKLGAVQMTYIGNVAAALIECTRKMLAEDVTHEQVNITDDTPINSLYDGLLEQIFPEDRTNYNIPFWLFYPLFTLIAFVLRFLNTKYDIPGTGHVYMLFRQWTLLSNYRLRLFFECKPTYSYTTSLQRSTEYYRTLNVANLKSCSWKEKTFDVELGKELFARLSNCNINEVHNEFALDGFDIVSAGCHYLMTVDLNSIEDTVLNFASIAKQFYVSLNDLIDFVIFVSSTTNCNDLTVHNLYLEHLWDPQRVLLFCTFTYLTIHRPQILKSLENSNLNSEFDKLYKPSLTSTLFDCLAGLEEVENIMNTVDMEHFKLQTEDEMILELSDLLNELNVNRNDFLGNTSSLIQEMEKVSVSDYELHNIPELDLVGDNEAVNMELFQKMAEYKLCDHISLDYEKKMNISRQEKLWVEMDGRFHEGYLHSWLHDEEENRITHVKLQLKARTKRFIREVDASKVARAAPIGAMCNAGTRVLAKYKQGDEQKWKWGTLGTFPIKEYRFHYLVFFDDGTVKFTRPKNLYLCVIQPKNPDTNMFSAFYAHKYVKTIRGTFLKSYFSLYPNWPLMSVQVDTTMLVNREVGKKKSAVKACVIQKDRCLLLVRFLTEFDEYSDCKDYPCTEHSHEDEWIFAGDTLKIPTLKNILSKLDTATDISTYPEKIRAYVEMLYPKYEVEEAREISVDTAVVKTKNTARKRGNRKGMEFFDFFNNAQHHQVTVTEPNEQGDQQAADNLIPEHLEYPNWDHLTKKSHFKCSAMCVDQIKKCHLIGKSQYKDIPLFFRPFLFGFKRSSVTYFDIDRYDDQDRTDAIESSFVYESPCGRLLRSLDEVAYYLHLTRCEYVSVDQFTFRSWDRPNFIYRSDPKYVVDRDFAHCKEAVSIPTVNAVNDEGSPMMLYQSSRCIDGPLLDTQMEFTSCCSCTDDCLDTEKCECQQLTKQTHQRLDEKIRADISDDGYKFKRLERKLFSGIYECNIMCSCSRNCLNRVVQREVCISMQLFKTAKKGWGVKTLVDIPQGQFVCTYSGQMFTDVKADEHVRKGQGSDMYFADVDLFDSVEGMKRNLNICNTDDEGVDMGEKKTRKKKRRKSKWTHHKKAKEPEVPEITEKSLLHHLFGDSRLFVVDAQERGNLGRFFNHSCDPNLEVQMVFTDTHDIRLPMIAFFTSCDVEAGTELCWNYGYVPGSVPGKVIECSCGSAICVGRIFCGGFVRSPAPSILQKVKVQFLSDEGHLKHETACNPTNGYYVIPVYSKGTYKIRVSSLDGYIFSPSEKVVNVNDDNNDCASGNDINFQLSGFQVSGRIVSGSTNSNQKLQLGLFTENGEQVAVTTTDSNGIYKFEAAPGSYVVSTVEAADQCIERGSASVKVVDKPVVIGTDLKISGQNLDVIVKSSSGEVIRGAEVTLLSATEIPFDRQVNVQKPSITKQDNKHAYTLRTQEHGDVTFSCLPSASYKLKVSWRSAETSLAFEPSERLIIIDSKPEDITFKSTGFVTKGHLNEKLADVKILVKKQGGNYEVAGKSDKDGQFSVSGLKEGIYVVTAQKDRFEFDEKHVTVGLKGEGIGEIFLHRLEVCGRIVFDNDKSLEGAYNVKIEDSKNSVDVVKVDSNGKWCAYLAKGRYTVVPGFSTPTVHPKSLILEVKSLPVDNLVFTEFKAKISGSLQCLDDCTGLTLDLGRRGSVISRHEVSGKDFVFEDITPGEYELSLNDKNDRCWEQAVYYVRVESKNVQDIVIRQTGYHAIVESQKAASLKWEGASGAHGVVDVHSGSSKFCIPQKGVYSITVDSCYGFEEGLKFSKELPKDVINLKVKHSRVGVIVTSDHSVDLSDTALVVRTPYGDETIKATKTEKNTASFQFNVKQENVRADVELVPSSKKLLFTPSRHSFTFDGNCNDDLVVFKAVQGKYVEGVVEPALKAIEVTIVNKNNGEKLNGKTDTSGNFKIGLVFDPAEYEVTLELEGYKFTSSGNNKFRSTKLSKLVVFYVDEKTKEPLGEVLVSVSGGVDYRNNVVVDETGRKSFVGLPAGDYFITSFLREYQFNQDQTSVSIKEGETVEKIILGKRYAYSAFGSVSAAGGLALENVKLEALSESCGNLLEEDITDREGKFRVRGLKPGCDYKLVAKSRKGQPVRAIPPFIKLKTKPEDIRGLEFVVMVAAPQNQILGFVQFEGLQRLKSLIVDLYEDGKKIASDNLGATNNLFVFTGLMAPGKEYQVKVSEKQLKNLNAVSSPVVFSAPQSSGIDEVKQVAIVVKTLFKKTEIETSKSNVIGVIFVILVTFVCMNLNNSKDLALEAYDRAVGAIRRSASPSPERRKKQKKN</sequence>
<dbReference type="Proteomes" id="UP000614601">
    <property type="component" value="Unassembled WGS sequence"/>
</dbReference>
<dbReference type="SUPFAM" id="SSF82199">
    <property type="entry name" value="SET domain"/>
    <property type="match status" value="1"/>
</dbReference>
<feature type="compositionally biased region" description="Basic residues" evidence="10">
    <location>
        <begin position="1273"/>
        <end position="1290"/>
    </location>
</feature>
<dbReference type="InterPro" id="IPR036291">
    <property type="entry name" value="NAD(P)-bd_dom_sf"/>
</dbReference>
<dbReference type="GO" id="GO:0005634">
    <property type="term" value="C:nucleus"/>
    <property type="evidence" value="ECO:0007669"/>
    <property type="project" value="UniProtKB-SubCell"/>
</dbReference>
<dbReference type="PANTHER" id="PTHR46024">
    <property type="entry name" value="HISTONE-LYSINE N-METHYLTRANSFERASE EGGLESS"/>
    <property type="match status" value="1"/>
</dbReference>
<keyword evidence="15" id="KW-1185">Reference proteome</keyword>
<dbReference type="Pfam" id="PF00856">
    <property type="entry name" value="SET"/>
    <property type="match status" value="1"/>
</dbReference>
<evidence type="ECO:0000256" key="6">
    <source>
        <dbReference type="ARBA" id="ARBA00022691"/>
    </source>
</evidence>
<dbReference type="PROSITE" id="PS50280">
    <property type="entry name" value="SET"/>
    <property type="match status" value="1"/>
</dbReference>
<dbReference type="SMART" id="SM00317">
    <property type="entry name" value="SET"/>
    <property type="match status" value="1"/>
</dbReference>
<dbReference type="Gene3D" id="3.40.50.720">
    <property type="entry name" value="NAD(P)-binding Rossmann-like Domain"/>
    <property type="match status" value="1"/>
</dbReference>
<keyword evidence="3" id="KW-0158">Chromosome</keyword>
<dbReference type="SUPFAM" id="SSF54171">
    <property type="entry name" value="DNA-binding domain"/>
    <property type="match status" value="1"/>
</dbReference>
<keyword evidence="7" id="KW-0479">Metal-binding</keyword>
<evidence type="ECO:0000259" key="12">
    <source>
        <dbReference type="PROSITE" id="PS50280"/>
    </source>
</evidence>
<dbReference type="InterPro" id="IPR007728">
    <property type="entry name" value="Pre-SET_dom"/>
</dbReference>
<dbReference type="GO" id="GO:0006694">
    <property type="term" value="P:steroid biosynthetic process"/>
    <property type="evidence" value="ECO:0007669"/>
    <property type="project" value="InterPro"/>
</dbReference>
<feature type="domain" description="SET" evidence="12">
    <location>
        <begin position="1188"/>
        <end position="1372"/>
    </location>
</feature>
<evidence type="ECO:0000256" key="8">
    <source>
        <dbReference type="ARBA" id="ARBA00022833"/>
    </source>
</evidence>
<feature type="domain" description="Pre-SET" evidence="13">
    <location>
        <begin position="1111"/>
        <end position="1185"/>
    </location>
</feature>
<evidence type="ECO:0000256" key="10">
    <source>
        <dbReference type="SAM" id="MobiDB-lite"/>
    </source>
</evidence>
<evidence type="ECO:0000256" key="2">
    <source>
        <dbReference type="ARBA" id="ARBA00004286"/>
    </source>
</evidence>
<dbReference type="InterPro" id="IPR055075">
    <property type="entry name" value="NOMO-like_N"/>
</dbReference>
<accession>A0A811KI47</accession>
<organism evidence="14 15">
    <name type="scientific">Bursaphelenchus okinawaensis</name>
    <dbReference type="NCBI Taxonomy" id="465554"/>
    <lineage>
        <taxon>Eukaryota</taxon>
        <taxon>Metazoa</taxon>
        <taxon>Ecdysozoa</taxon>
        <taxon>Nematoda</taxon>
        <taxon>Chromadorea</taxon>
        <taxon>Rhabditida</taxon>
        <taxon>Tylenchina</taxon>
        <taxon>Tylenchomorpha</taxon>
        <taxon>Aphelenchoidea</taxon>
        <taxon>Aphelenchoididae</taxon>
        <taxon>Bursaphelenchus</taxon>
    </lineage>
</organism>
<dbReference type="Pfam" id="PF23194">
    <property type="entry name" value="NOMO_5th"/>
    <property type="match status" value="1"/>
</dbReference>
<evidence type="ECO:0000259" key="13">
    <source>
        <dbReference type="PROSITE" id="PS50867"/>
    </source>
</evidence>
<dbReference type="Gene3D" id="2.60.40.10">
    <property type="entry name" value="Immunoglobulins"/>
    <property type="match status" value="1"/>
</dbReference>
<gene>
    <name evidence="14" type="ORF">BOKJ2_LOCUS5955</name>
</gene>
<dbReference type="SUPFAM" id="SSF117074">
    <property type="entry name" value="Hypothetical protein PA1324"/>
    <property type="match status" value="1"/>
</dbReference>
<dbReference type="GO" id="GO:0005694">
    <property type="term" value="C:chromosome"/>
    <property type="evidence" value="ECO:0007669"/>
    <property type="project" value="UniProtKB-SubCell"/>
</dbReference>
<dbReference type="Pfam" id="PF22904">
    <property type="entry name" value="NOMO1-like_2nd"/>
    <property type="match status" value="1"/>
</dbReference>
<dbReference type="GO" id="GO:0003677">
    <property type="term" value="F:DNA binding"/>
    <property type="evidence" value="ECO:0007669"/>
    <property type="project" value="InterPro"/>
</dbReference>
<proteinExistence type="predicted"/>
<keyword evidence="8" id="KW-0862">Zinc</keyword>
<feature type="transmembrane region" description="Helical" evidence="11">
    <location>
        <begin position="2451"/>
        <end position="2468"/>
    </location>
</feature>
<dbReference type="Pfam" id="PF22902">
    <property type="entry name" value="NOMO1-like_9th"/>
    <property type="match status" value="1"/>
</dbReference>
<dbReference type="Pfam" id="PF23141">
    <property type="entry name" value="Ig_NOMO"/>
    <property type="match status" value="1"/>
</dbReference>
<dbReference type="InterPro" id="IPR055073">
    <property type="entry name" value="NOMO1-like_9th"/>
</dbReference>
<dbReference type="SUPFAM" id="SSF51735">
    <property type="entry name" value="NAD(P)-binding Rossmann-fold domains"/>
    <property type="match status" value="1"/>
</dbReference>
<dbReference type="InterPro" id="IPR046341">
    <property type="entry name" value="SET_dom_sf"/>
</dbReference>
<evidence type="ECO:0000256" key="9">
    <source>
        <dbReference type="ARBA" id="ARBA00023242"/>
    </source>
</evidence>
<evidence type="ECO:0000256" key="4">
    <source>
        <dbReference type="ARBA" id="ARBA00022603"/>
    </source>
</evidence>
<evidence type="ECO:0000256" key="1">
    <source>
        <dbReference type="ARBA" id="ARBA00004123"/>
    </source>
</evidence>
<keyword evidence="9" id="KW-0539">Nucleus</keyword>
<dbReference type="Gene3D" id="2.170.270.10">
    <property type="entry name" value="SET domain"/>
    <property type="match status" value="1"/>
</dbReference>
<keyword evidence="11" id="KW-0472">Membrane</keyword>
<dbReference type="Pfam" id="PF05033">
    <property type="entry name" value="Pre-SET"/>
    <property type="match status" value="1"/>
</dbReference>
<feature type="region of interest" description="Disordered" evidence="10">
    <location>
        <begin position="1268"/>
        <end position="1292"/>
    </location>
</feature>
<keyword evidence="11" id="KW-0812">Transmembrane</keyword>
<dbReference type="InterPro" id="IPR055074">
    <property type="entry name" value="NOMO1-3_2nd"/>
</dbReference>
<protein>
    <submittedName>
        <fullName evidence="14">Uncharacterized protein</fullName>
    </submittedName>
</protein>
<dbReference type="PANTHER" id="PTHR46024:SF1">
    <property type="entry name" value="HISTONE-LYSINE N-METHYLTRANSFERASE EGGLESS"/>
    <property type="match status" value="1"/>
</dbReference>
<dbReference type="OrthoDB" id="10263633at2759"/>
<dbReference type="EMBL" id="CAJFCW020000003">
    <property type="protein sequence ID" value="CAG9103645.1"/>
    <property type="molecule type" value="Genomic_DNA"/>
</dbReference>
<dbReference type="Pfam" id="PF01429">
    <property type="entry name" value="MBD"/>
    <property type="match status" value="1"/>
</dbReference>
<evidence type="ECO:0000256" key="7">
    <source>
        <dbReference type="ARBA" id="ARBA00022723"/>
    </source>
</evidence>
<keyword evidence="4" id="KW-0489">Methyltransferase</keyword>
<dbReference type="Gene3D" id="2.60.40.1120">
    <property type="entry name" value="Carboxypeptidase-like, regulatory domain"/>
    <property type="match status" value="1"/>
</dbReference>
<dbReference type="Proteomes" id="UP000783686">
    <property type="component" value="Unassembled WGS sequence"/>
</dbReference>
<dbReference type="PROSITE" id="PS50867">
    <property type="entry name" value="PRE_SET"/>
    <property type="match status" value="1"/>
</dbReference>
<dbReference type="InterPro" id="IPR056190">
    <property type="entry name" value="NOMO_5th"/>
</dbReference>
<dbReference type="SMART" id="SM00468">
    <property type="entry name" value="PreSET"/>
    <property type="match status" value="1"/>
</dbReference>
<dbReference type="SUPFAM" id="SSF49478">
    <property type="entry name" value="Cna protein B-type domain"/>
    <property type="match status" value="1"/>
</dbReference>
<evidence type="ECO:0000256" key="3">
    <source>
        <dbReference type="ARBA" id="ARBA00022454"/>
    </source>
</evidence>
<keyword evidence="5" id="KW-0808">Transferase</keyword>
<dbReference type="InterPro" id="IPR051516">
    <property type="entry name" value="SETDB_methyltransferase"/>
</dbReference>
<dbReference type="GO" id="GO:0008270">
    <property type="term" value="F:zinc ion binding"/>
    <property type="evidence" value="ECO:0007669"/>
    <property type="project" value="InterPro"/>
</dbReference>
<dbReference type="InterPro" id="IPR001739">
    <property type="entry name" value="Methyl_CpG_DNA-bd"/>
</dbReference>
<dbReference type="InterPro" id="IPR002225">
    <property type="entry name" value="3Beta_OHSteriod_DH/Estase"/>
</dbReference>
<dbReference type="GO" id="GO:0070828">
    <property type="term" value="P:heterochromatin organization"/>
    <property type="evidence" value="ECO:0007669"/>
    <property type="project" value="TreeGrafter"/>
</dbReference>
<dbReference type="InterPro" id="IPR056319">
    <property type="entry name" value="NOMO_7th"/>
</dbReference>
<keyword evidence="11" id="KW-1133">Transmembrane helix</keyword>
<dbReference type="GO" id="GO:0046974">
    <property type="term" value="F:histone H3K9 methyltransferase activity"/>
    <property type="evidence" value="ECO:0007669"/>
    <property type="project" value="TreeGrafter"/>
</dbReference>
<comment type="caution">
    <text evidence="14">The sequence shown here is derived from an EMBL/GenBank/DDBJ whole genome shotgun (WGS) entry which is preliminary data.</text>
</comment>
<dbReference type="Pfam" id="PF01073">
    <property type="entry name" value="3Beta_HSD"/>
    <property type="match status" value="1"/>
</dbReference>
<reference evidence="14" key="1">
    <citation type="submission" date="2020-09" db="EMBL/GenBank/DDBJ databases">
        <authorList>
            <person name="Kikuchi T."/>
        </authorList>
    </citation>
    <scope>NUCLEOTIDE SEQUENCE</scope>
    <source>
        <strain evidence="14">SH1</strain>
    </source>
</reference>
<dbReference type="GO" id="GO:0016616">
    <property type="term" value="F:oxidoreductase activity, acting on the CH-OH group of donors, NAD or NADP as acceptor"/>
    <property type="evidence" value="ECO:0007669"/>
    <property type="project" value="InterPro"/>
</dbReference>
<dbReference type="GO" id="GO:0010629">
    <property type="term" value="P:negative regulation of gene expression"/>
    <property type="evidence" value="ECO:0007669"/>
    <property type="project" value="TreeGrafter"/>
</dbReference>
<dbReference type="Pfam" id="PF22898">
    <property type="entry name" value="NOMO1-like_1st"/>
    <property type="match status" value="1"/>
</dbReference>
<evidence type="ECO:0000256" key="5">
    <source>
        <dbReference type="ARBA" id="ARBA00022679"/>
    </source>
</evidence>
<dbReference type="InterPro" id="IPR013783">
    <property type="entry name" value="Ig-like_fold"/>
</dbReference>
<dbReference type="InterPro" id="IPR016177">
    <property type="entry name" value="DNA-bd_dom_sf"/>
</dbReference>
<evidence type="ECO:0000313" key="14">
    <source>
        <dbReference type="EMBL" id="CAD5215162.1"/>
    </source>
</evidence>
<evidence type="ECO:0000256" key="11">
    <source>
        <dbReference type="SAM" id="Phobius"/>
    </source>
</evidence>
<evidence type="ECO:0000313" key="15">
    <source>
        <dbReference type="Proteomes" id="UP000614601"/>
    </source>
</evidence>
<dbReference type="InterPro" id="IPR001214">
    <property type="entry name" value="SET_dom"/>
</dbReference>